<name>N6X9F6_9ACTO</name>
<proteinExistence type="predicted"/>
<organism evidence="1 2">
    <name type="scientific">Schaalia cardiffensis F0333</name>
    <dbReference type="NCBI Taxonomy" id="888050"/>
    <lineage>
        <taxon>Bacteria</taxon>
        <taxon>Bacillati</taxon>
        <taxon>Actinomycetota</taxon>
        <taxon>Actinomycetes</taxon>
        <taxon>Actinomycetales</taxon>
        <taxon>Actinomycetaceae</taxon>
        <taxon>Schaalia</taxon>
    </lineage>
</organism>
<accession>N6X9F6</accession>
<dbReference type="Proteomes" id="UP000013015">
    <property type="component" value="Unassembled WGS sequence"/>
</dbReference>
<evidence type="ECO:0000313" key="2">
    <source>
        <dbReference type="Proteomes" id="UP000013015"/>
    </source>
</evidence>
<dbReference type="AlphaFoldDB" id="N6X9F6"/>
<gene>
    <name evidence="1" type="ORF">HMPREF9004_1673</name>
</gene>
<sequence>MQARPGGSSGARLSFERGPIFWAVSGLRLLLKSQLFTGREVMSGVCSVASIPEARKAVGELTSKNSSRIPLGAREMAQ</sequence>
<keyword evidence="2" id="KW-1185">Reference proteome</keyword>
<dbReference type="PATRIC" id="fig|888050.3.peg.1607"/>
<reference evidence="1 2" key="1">
    <citation type="submission" date="2013-03" db="EMBL/GenBank/DDBJ databases">
        <title>Reference genome for the Human Microbiome Project.</title>
        <authorList>
            <person name="Aqrawi P."/>
            <person name="Ayvaz T."/>
            <person name="Bess C."/>
            <person name="Blankenburg K."/>
            <person name="Coyle M."/>
            <person name="Deng J."/>
            <person name="Forbes L."/>
            <person name="Fowler G."/>
            <person name="Francisco L."/>
            <person name="Fu Q."/>
            <person name="Gibbs R."/>
            <person name="Gross S."/>
            <person name="Gubbala S."/>
            <person name="Hale W."/>
            <person name="Hemphill L."/>
            <person name="Highlander S."/>
            <person name="Hirani K."/>
            <person name="Jackson L."/>
            <person name="Jakkamsetti A."/>
            <person name="Javaid M."/>
            <person name="Jayaseelan J.C."/>
            <person name="Jiang H."/>
            <person name="Joshi V."/>
            <person name="Korchina V."/>
            <person name="Kovar C."/>
            <person name="Lara F."/>
            <person name="Lee S."/>
            <person name="Liu Y."/>
            <person name="Mata R."/>
            <person name="Mathew T."/>
            <person name="Munidasa M."/>
            <person name="Muzny D."/>
            <person name="Nazareth L."/>
            <person name="Ngo R."/>
            <person name="Nguyen L."/>
            <person name="Nguyen N."/>
            <person name="Okwuonu G."/>
            <person name="Ongeri F."/>
            <person name="Palculict T."/>
            <person name="Patil S."/>
            <person name="Petrosino J."/>
            <person name="Pham C."/>
            <person name="Pham P."/>
            <person name="Pu L.-L."/>
            <person name="Qin X."/>
            <person name="Qu J."/>
            <person name="Reid J."/>
            <person name="Ross M."/>
            <person name="Ruth R."/>
            <person name="Saada N."/>
            <person name="San Lucas F."/>
            <person name="Santibanez J."/>
            <person name="Shang Y."/>
            <person name="Simmons D."/>
            <person name="Song X.-Z."/>
            <person name="Tang L.-Y."/>
            <person name="Thornton R."/>
            <person name="Warren J."/>
            <person name="Weissenberger G."/>
            <person name="Wilczek-Boney K."/>
            <person name="Worley K."/>
            <person name="Youmans B."/>
            <person name="Zhang J."/>
            <person name="Zhang L."/>
            <person name="Zhao Z."/>
            <person name="Zhou C."/>
            <person name="Zhu D."/>
            <person name="Zhu Y."/>
        </authorList>
    </citation>
    <scope>NUCLEOTIDE SEQUENCE [LARGE SCALE GENOMIC DNA]</scope>
    <source>
        <strain evidence="1 2">F0333</strain>
    </source>
</reference>
<dbReference type="STRING" id="888050.HMPREF9004_1673"/>
<comment type="caution">
    <text evidence="1">The sequence shown here is derived from an EMBL/GenBank/DDBJ whole genome shotgun (WGS) entry which is preliminary data.</text>
</comment>
<dbReference type="EMBL" id="AQHZ01000024">
    <property type="protein sequence ID" value="ENO17763.1"/>
    <property type="molecule type" value="Genomic_DNA"/>
</dbReference>
<dbReference type="HOGENOM" id="CLU_2613998_0_0_11"/>
<protein>
    <submittedName>
        <fullName evidence="1">Uncharacterized protein</fullName>
    </submittedName>
</protein>
<evidence type="ECO:0000313" key="1">
    <source>
        <dbReference type="EMBL" id="ENO17763.1"/>
    </source>
</evidence>